<gene>
    <name evidence="1" type="ORF">R3P38DRAFT_3239592</name>
</gene>
<comment type="caution">
    <text evidence="1">The sequence shown here is derived from an EMBL/GenBank/DDBJ whole genome shotgun (WGS) entry which is preliminary data.</text>
</comment>
<organism evidence="1 2">
    <name type="scientific">Favolaschia claudopus</name>
    <dbReference type="NCBI Taxonomy" id="2862362"/>
    <lineage>
        <taxon>Eukaryota</taxon>
        <taxon>Fungi</taxon>
        <taxon>Dikarya</taxon>
        <taxon>Basidiomycota</taxon>
        <taxon>Agaricomycotina</taxon>
        <taxon>Agaricomycetes</taxon>
        <taxon>Agaricomycetidae</taxon>
        <taxon>Agaricales</taxon>
        <taxon>Marasmiineae</taxon>
        <taxon>Mycenaceae</taxon>
        <taxon>Favolaschia</taxon>
    </lineage>
</organism>
<proteinExistence type="predicted"/>
<dbReference type="EMBL" id="JAWWNJ010000185">
    <property type="protein sequence ID" value="KAK6974294.1"/>
    <property type="molecule type" value="Genomic_DNA"/>
</dbReference>
<name>A0AAV9Z7P8_9AGAR</name>
<protein>
    <recommendedName>
        <fullName evidence="3">F-box domain-containing protein</fullName>
    </recommendedName>
</protein>
<evidence type="ECO:0008006" key="3">
    <source>
        <dbReference type="Google" id="ProtNLM"/>
    </source>
</evidence>
<sequence length="413" mass="47785">MVNSRTARLVKEILAAGDNLVEIRALLDDRSDRELFHVGIQNEKLWREVSSIIKQDVGSTLRYLPLRSTLLHISSPFREIYHPVGKHPSTLLGHLFGQLPMELKIAFIHHLNIRDLDALGDSCEFYRQEADLVIRKYFVDVFESKSLCWESFRFMLSQAYGFVTGYFAYHMSFLSRHRAYIDNCHELLVYAADGDSVEKFLKTTTGYRTTKRYALNDEEDADEEIIMHLGEDISFSIRIRCCADDPLSYIFTQKTTNLFNWIGGEEIYVGYPSLTFDNRSILSHADNPLTNADDVRELVEVVRMNSRRGSKLLNYHCSDPAYTALTCPSIMRSTLDDVGFYHPFNSPRWGHRQPVTTKYGVMWCLGAMECTRRCNKGRCSRNYVELFREKTHPGNDLIYMTRVTCNLDDLIEL</sequence>
<dbReference type="AlphaFoldDB" id="A0AAV9Z7P8"/>
<accession>A0AAV9Z7P8</accession>
<reference evidence="1 2" key="1">
    <citation type="journal article" date="2024" name="J Genomics">
        <title>Draft genome sequencing and assembly of Favolaschia claudopus CIRM-BRFM 2984 isolated from oak limbs.</title>
        <authorList>
            <person name="Navarro D."/>
            <person name="Drula E."/>
            <person name="Chaduli D."/>
            <person name="Cazenave R."/>
            <person name="Ahrendt S."/>
            <person name="Wang J."/>
            <person name="Lipzen A."/>
            <person name="Daum C."/>
            <person name="Barry K."/>
            <person name="Grigoriev I.V."/>
            <person name="Favel A."/>
            <person name="Rosso M.N."/>
            <person name="Martin F."/>
        </authorList>
    </citation>
    <scope>NUCLEOTIDE SEQUENCE [LARGE SCALE GENOMIC DNA]</scope>
    <source>
        <strain evidence="1 2">CIRM-BRFM 2984</strain>
    </source>
</reference>
<keyword evidence="2" id="KW-1185">Reference proteome</keyword>
<evidence type="ECO:0000313" key="2">
    <source>
        <dbReference type="Proteomes" id="UP001362999"/>
    </source>
</evidence>
<evidence type="ECO:0000313" key="1">
    <source>
        <dbReference type="EMBL" id="KAK6974294.1"/>
    </source>
</evidence>
<dbReference type="Proteomes" id="UP001362999">
    <property type="component" value="Unassembled WGS sequence"/>
</dbReference>